<feature type="region of interest" description="Disordered" evidence="1">
    <location>
        <begin position="126"/>
        <end position="145"/>
    </location>
</feature>
<gene>
    <name evidence="2" type="ORF">FSUBG_12499</name>
</gene>
<dbReference type="GeneID" id="59312011"/>
<evidence type="ECO:0000313" key="2">
    <source>
        <dbReference type="EMBL" id="KAF5585349.1"/>
    </source>
</evidence>
<dbReference type="OrthoDB" id="5085548at2759"/>
<accession>A0A8H5L5Z6</accession>
<protein>
    <submittedName>
        <fullName evidence="2">Uncharacterized protein</fullName>
    </submittedName>
</protein>
<evidence type="ECO:0000313" key="3">
    <source>
        <dbReference type="Proteomes" id="UP000547976"/>
    </source>
</evidence>
<dbReference type="AlphaFoldDB" id="A0A8H5L5Z6"/>
<dbReference type="Proteomes" id="UP000547976">
    <property type="component" value="Unassembled WGS sequence"/>
</dbReference>
<comment type="caution">
    <text evidence="2">The sequence shown here is derived from an EMBL/GenBank/DDBJ whole genome shotgun (WGS) entry which is preliminary data.</text>
</comment>
<dbReference type="RefSeq" id="XP_036532037.1">
    <property type="nucleotide sequence ID" value="XM_036677293.1"/>
</dbReference>
<reference evidence="2 3" key="1">
    <citation type="submission" date="2020-05" db="EMBL/GenBank/DDBJ databases">
        <title>Identification and distribution of gene clusters putatively required for synthesis of sphingolipid metabolism inhibitors in phylogenetically diverse species of the filamentous fungus Fusarium.</title>
        <authorList>
            <person name="Kim H.-S."/>
            <person name="Busman M."/>
            <person name="Brown D.W."/>
            <person name="Divon H."/>
            <person name="Uhlig S."/>
            <person name="Proctor R.H."/>
        </authorList>
    </citation>
    <scope>NUCLEOTIDE SEQUENCE [LARGE SCALE GENOMIC DNA]</scope>
    <source>
        <strain evidence="2 3">NRRL 66333</strain>
    </source>
</reference>
<evidence type="ECO:0000256" key="1">
    <source>
        <dbReference type="SAM" id="MobiDB-lite"/>
    </source>
</evidence>
<dbReference type="EMBL" id="JAAOAV010000271">
    <property type="protein sequence ID" value="KAF5585349.1"/>
    <property type="molecule type" value="Genomic_DNA"/>
</dbReference>
<organism evidence="2 3">
    <name type="scientific">Gibberella subglutinans</name>
    <name type="common">Fusarium subglutinans</name>
    <dbReference type="NCBI Taxonomy" id="42677"/>
    <lineage>
        <taxon>Eukaryota</taxon>
        <taxon>Fungi</taxon>
        <taxon>Dikarya</taxon>
        <taxon>Ascomycota</taxon>
        <taxon>Pezizomycotina</taxon>
        <taxon>Sordariomycetes</taxon>
        <taxon>Hypocreomycetidae</taxon>
        <taxon>Hypocreales</taxon>
        <taxon>Nectriaceae</taxon>
        <taxon>Fusarium</taxon>
        <taxon>Fusarium fujikuroi species complex</taxon>
    </lineage>
</organism>
<name>A0A8H5L5Z6_GIBSU</name>
<proteinExistence type="predicted"/>
<keyword evidence="3" id="KW-1185">Reference proteome</keyword>
<sequence length="332" mass="37938">MNGTSREPLSSECIIKCMVDAYAYEGDALVVKMSLKRMPKPGFVVYLPMEDPEDGYEFVVIGVWKYMFLLDNDVVVESPRSGGPSHDKCALDAFNELQAAGYEVLAWRPICKEAIPYMDRDGNTLPIDERPSVKTPEELEDTAEDRTVTELRKQILQLKEKLRSKEICEIRLQMSRFEDLKRSHNSELTRSKGLERYRGAVRENVKELNFLREKVKELEVVNDSGNKDQHLAKLLEGLLDKMALSTERRKSTHLELKAAVLQKELDLGHAFTELHLVFDNYQDEKARNPQSLRLVELGSDLKGARDRVSETSMAMGRAKTEMEAAEQNLLEE</sequence>
<feature type="compositionally biased region" description="Basic and acidic residues" evidence="1">
    <location>
        <begin position="126"/>
        <end position="137"/>
    </location>
</feature>